<proteinExistence type="predicted"/>
<protein>
    <submittedName>
        <fullName evidence="1">Uncharacterized protein</fullName>
    </submittedName>
</protein>
<evidence type="ECO:0000313" key="1">
    <source>
        <dbReference type="EMBL" id="SEK46048.1"/>
    </source>
</evidence>
<dbReference type="AlphaFoldDB" id="A0A1H7H735"/>
<organism evidence="1 2">
    <name type="scientific">Pseudobutyrivibrio ruminis</name>
    <dbReference type="NCBI Taxonomy" id="46206"/>
    <lineage>
        <taxon>Bacteria</taxon>
        <taxon>Bacillati</taxon>
        <taxon>Bacillota</taxon>
        <taxon>Clostridia</taxon>
        <taxon>Lachnospirales</taxon>
        <taxon>Lachnospiraceae</taxon>
        <taxon>Pseudobutyrivibrio</taxon>
    </lineage>
</organism>
<dbReference type="Proteomes" id="UP000182321">
    <property type="component" value="Unassembled WGS sequence"/>
</dbReference>
<dbReference type="EMBL" id="FNZX01000005">
    <property type="protein sequence ID" value="SEK46048.1"/>
    <property type="molecule type" value="Genomic_DNA"/>
</dbReference>
<accession>A0A1H7H735</accession>
<sequence length="69" mass="8083">MVTDEEFEFMEFCVKNVNANNYVSKKNLDKAIEIAERIIYKNEICSKTLDGVEKRTILVVLNSARERLR</sequence>
<evidence type="ECO:0000313" key="2">
    <source>
        <dbReference type="Proteomes" id="UP000182321"/>
    </source>
</evidence>
<reference evidence="2" key="1">
    <citation type="submission" date="2016-10" db="EMBL/GenBank/DDBJ databases">
        <authorList>
            <person name="Varghese N."/>
        </authorList>
    </citation>
    <scope>NUCLEOTIDE SEQUENCE [LARGE SCALE GENOMIC DNA]</scope>
    <source>
        <strain evidence="2">ACV-9</strain>
    </source>
</reference>
<name>A0A1H7H735_9FIRM</name>
<gene>
    <name evidence="1" type="ORF">SAMN02910377_00947</name>
</gene>
<dbReference type="RefSeq" id="WP_074789778.1">
    <property type="nucleotide sequence ID" value="NZ_FNZX01000005.1"/>
</dbReference>
<keyword evidence="2" id="KW-1185">Reference proteome</keyword>